<accession>A0A9X2AI24</accession>
<dbReference type="Proteomes" id="UP001139369">
    <property type="component" value="Unassembled WGS sequence"/>
</dbReference>
<dbReference type="Gene3D" id="3.10.129.10">
    <property type="entry name" value="Hotdog Thioesterase"/>
    <property type="match status" value="1"/>
</dbReference>
<protein>
    <submittedName>
        <fullName evidence="2">Acyl-CoA thioesterase</fullName>
    </submittedName>
</protein>
<organism evidence="2 3">
    <name type="scientific">Polaribacter marinus</name>
    <dbReference type="NCBI Taxonomy" id="2916838"/>
    <lineage>
        <taxon>Bacteria</taxon>
        <taxon>Pseudomonadati</taxon>
        <taxon>Bacteroidota</taxon>
        <taxon>Flavobacteriia</taxon>
        <taxon>Flavobacteriales</taxon>
        <taxon>Flavobacteriaceae</taxon>
    </lineage>
</organism>
<dbReference type="CDD" id="cd00586">
    <property type="entry name" value="4HBT"/>
    <property type="match status" value="1"/>
</dbReference>
<dbReference type="InterPro" id="IPR029069">
    <property type="entry name" value="HotDog_dom_sf"/>
</dbReference>
<dbReference type="Pfam" id="PF13279">
    <property type="entry name" value="4HBT_2"/>
    <property type="match status" value="1"/>
</dbReference>
<evidence type="ECO:0000313" key="2">
    <source>
        <dbReference type="EMBL" id="MCI2228146.1"/>
    </source>
</evidence>
<dbReference type="AlphaFoldDB" id="A0A9X2AI24"/>
<dbReference type="RefSeq" id="WP_242177256.1">
    <property type="nucleotide sequence ID" value="NZ_JAKQYM010000001.1"/>
</dbReference>
<dbReference type="PANTHER" id="PTHR31793">
    <property type="entry name" value="4-HYDROXYBENZOYL-COA THIOESTERASE FAMILY MEMBER"/>
    <property type="match status" value="1"/>
</dbReference>
<comment type="caution">
    <text evidence="2">The sequence shown here is derived from an EMBL/GenBank/DDBJ whole genome shotgun (WGS) entry which is preliminary data.</text>
</comment>
<gene>
    <name evidence="2" type="ORF">MC378_03125</name>
</gene>
<dbReference type="GO" id="GO:0047617">
    <property type="term" value="F:fatty acyl-CoA hydrolase activity"/>
    <property type="evidence" value="ECO:0007669"/>
    <property type="project" value="TreeGrafter"/>
</dbReference>
<name>A0A9X2AI24_9FLAO</name>
<proteinExistence type="predicted"/>
<evidence type="ECO:0000256" key="1">
    <source>
        <dbReference type="ARBA" id="ARBA00022801"/>
    </source>
</evidence>
<keyword evidence="3" id="KW-1185">Reference proteome</keyword>
<reference evidence="2" key="1">
    <citation type="submission" date="2022-02" db="EMBL/GenBank/DDBJ databases">
        <title>Polaribacter sp. MSW13, isolated from seawater.</title>
        <authorList>
            <person name="Kristyanto S."/>
            <person name="Jung J."/>
            <person name="Jeon C.O."/>
        </authorList>
    </citation>
    <scope>NUCLEOTIDE SEQUENCE</scope>
    <source>
        <strain evidence="2">MSW13</strain>
    </source>
</reference>
<keyword evidence="1" id="KW-0378">Hydrolase</keyword>
<evidence type="ECO:0000313" key="3">
    <source>
        <dbReference type="Proteomes" id="UP001139369"/>
    </source>
</evidence>
<dbReference type="SUPFAM" id="SSF54637">
    <property type="entry name" value="Thioesterase/thiol ester dehydrase-isomerase"/>
    <property type="match status" value="1"/>
</dbReference>
<dbReference type="PANTHER" id="PTHR31793:SF37">
    <property type="entry name" value="ACYL-COA THIOESTER HYDROLASE YBGC"/>
    <property type="match status" value="1"/>
</dbReference>
<dbReference type="EMBL" id="JAKQYM010000001">
    <property type="protein sequence ID" value="MCI2228146.1"/>
    <property type="molecule type" value="Genomic_DNA"/>
</dbReference>
<dbReference type="InterPro" id="IPR050563">
    <property type="entry name" value="4-hydroxybenzoyl-CoA_TE"/>
</dbReference>
<sequence>MKDIFEFKLNVTSEDIDDLNHVNNVVYVQWMDKVAFEHWAYLTKDNPLPQYIWVVVRHEIDYLRQAVLGDEIIVKTWVGETKGFKSERNMEFYKGEELLVKAKTIWGMLDVKTYKPTRIRENVLKVLQPNK</sequence>